<dbReference type="AlphaFoldDB" id="A0A7J6AWL1"/>
<dbReference type="PANTHER" id="PTHR12080:SF48">
    <property type="entry name" value="IMMUNOGLOBULIN SUBTYPE DOMAIN-CONTAINING PROTEIN"/>
    <property type="match status" value="1"/>
</dbReference>
<dbReference type="EMBL" id="JAAGNN010000007">
    <property type="protein sequence ID" value="KAF4086559.1"/>
    <property type="molecule type" value="Genomic_DNA"/>
</dbReference>
<dbReference type="Gene3D" id="2.60.40.10">
    <property type="entry name" value="Immunoglobulins"/>
    <property type="match status" value="1"/>
</dbReference>
<protein>
    <recommendedName>
        <fullName evidence="6">Ig-like domain-containing protein</fullName>
    </recommendedName>
</protein>
<dbReference type="SUPFAM" id="SSF48726">
    <property type="entry name" value="Immunoglobulin"/>
    <property type="match status" value="1"/>
</dbReference>
<evidence type="ECO:0000256" key="4">
    <source>
        <dbReference type="ARBA" id="ARBA00023180"/>
    </source>
</evidence>
<dbReference type="Pfam" id="PF07686">
    <property type="entry name" value="V-set"/>
    <property type="match status" value="1"/>
</dbReference>
<organism evidence="7 8">
    <name type="scientific">Ameiurus melas</name>
    <name type="common">Black bullhead</name>
    <name type="synonym">Silurus melas</name>
    <dbReference type="NCBI Taxonomy" id="219545"/>
    <lineage>
        <taxon>Eukaryota</taxon>
        <taxon>Metazoa</taxon>
        <taxon>Chordata</taxon>
        <taxon>Craniata</taxon>
        <taxon>Vertebrata</taxon>
        <taxon>Euteleostomi</taxon>
        <taxon>Actinopterygii</taxon>
        <taxon>Neopterygii</taxon>
        <taxon>Teleostei</taxon>
        <taxon>Ostariophysi</taxon>
        <taxon>Siluriformes</taxon>
        <taxon>Ictaluridae</taxon>
        <taxon>Ameiurus</taxon>
    </lineage>
</organism>
<keyword evidence="5" id="KW-1133">Transmembrane helix</keyword>
<keyword evidence="3 5" id="KW-0472">Membrane</keyword>
<dbReference type="InterPro" id="IPR015631">
    <property type="entry name" value="CD2/SLAM_rcpt"/>
</dbReference>
<comment type="subcellular location">
    <subcellularLocation>
        <location evidence="1">Membrane</location>
    </subcellularLocation>
</comment>
<dbReference type="GO" id="GO:0016020">
    <property type="term" value="C:membrane"/>
    <property type="evidence" value="ECO:0007669"/>
    <property type="project" value="UniProtKB-SubCell"/>
</dbReference>
<evidence type="ECO:0000256" key="1">
    <source>
        <dbReference type="ARBA" id="ARBA00004370"/>
    </source>
</evidence>
<proteinExistence type="predicted"/>
<dbReference type="InterPro" id="IPR013783">
    <property type="entry name" value="Ig-like_fold"/>
</dbReference>
<evidence type="ECO:0000256" key="5">
    <source>
        <dbReference type="SAM" id="Phobius"/>
    </source>
</evidence>
<dbReference type="InterPro" id="IPR036179">
    <property type="entry name" value="Ig-like_dom_sf"/>
</dbReference>
<sequence>MKIHVYTVIVIIYSLFRLITGVNVTERSVQEGETFIFHLPHMESGRSVEWKQMNQLLAIIILDNPNKTVIFHQGHRLQFMQNGSIVIRDVKQEDTGNYTCTIIFKDNKIHAHILSLTLYPETTEQSPTYNSMSTTSVPLTLNKLHIVIVISSLGGLLLLGIVIIIVLKCRRKRRTWEEPIYSNTYHRRKGNPRTCGNKSRTAGSFSGVKEFHTEQIFILDVKSFRIFGSAVMTLS</sequence>
<keyword evidence="5" id="KW-0812">Transmembrane</keyword>
<dbReference type="InterPro" id="IPR013106">
    <property type="entry name" value="Ig_V-set"/>
</dbReference>
<feature type="transmembrane region" description="Helical" evidence="5">
    <location>
        <begin position="144"/>
        <end position="167"/>
    </location>
</feature>
<gene>
    <name evidence="7" type="ORF">AMELA_G00084910</name>
</gene>
<evidence type="ECO:0000256" key="3">
    <source>
        <dbReference type="ARBA" id="ARBA00023136"/>
    </source>
</evidence>
<evidence type="ECO:0000313" key="8">
    <source>
        <dbReference type="Proteomes" id="UP000593565"/>
    </source>
</evidence>
<comment type="caution">
    <text evidence="7">The sequence shown here is derived from an EMBL/GenBank/DDBJ whole genome shotgun (WGS) entry which is preliminary data.</text>
</comment>
<evidence type="ECO:0000256" key="2">
    <source>
        <dbReference type="ARBA" id="ARBA00022729"/>
    </source>
</evidence>
<evidence type="ECO:0000259" key="6">
    <source>
        <dbReference type="PROSITE" id="PS50835"/>
    </source>
</evidence>
<keyword evidence="2" id="KW-0732">Signal</keyword>
<keyword evidence="4" id="KW-0325">Glycoprotein</keyword>
<accession>A0A7J6AWL1</accession>
<dbReference type="PROSITE" id="PS50835">
    <property type="entry name" value="IG_LIKE"/>
    <property type="match status" value="1"/>
</dbReference>
<dbReference type="Proteomes" id="UP000593565">
    <property type="component" value="Unassembled WGS sequence"/>
</dbReference>
<feature type="domain" description="Ig-like" evidence="6">
    <location>
        <begin position="47"/>
        <end position="117"/>
    </location>
</feature>
<dbReference type="PANTHER" id="PTHR12080">
    <property type="entry name" value="SIGNALING LYMPHOCYTIC ACTIVATION MOLECULE"/>
    <property type="match status" value="1"/>
</dbReference>
<dbReference type="InterPro" id="IPR007110">
    <property type="entry name" value="Ig-like_dom"/>
</dbReference>
<evidence type="ECO:0000313" key="7">
    <source>
        <dbReference type="EMBL" id="KAF4086559.1"/>
    </source>
</evidence>
<reference evidence="7 8" key="1">
    <citation type="submission" date="2020-02" db="EMBL/GenBank/DDBJ databases">
        <title>A chromosome-scale genome assembly of the black bullhead catfish (Ameiurus melas).</title>
        <authorList>
            <person name="Wen M."/>
            <person name="Zham M."/>
            <person name="Cabau C."/>
            <person name="Klopp C."/>
            <person name="Donnadieu C."/>
            <person name="Roques C."/>
            <person name="Bouchez O."/>
            <person name="Lampietro C."/>
            <person name="Jouanno E."/>
            <person name="Herpin A."/>
            <person name="Louis A."/>
            <person name="Berthelot C."/>
            <person name="Parey E."/>
            <person name="Roest-Crollius H."/>
            <person name="Braasch I."/>
            <person name="Postlethwait J."/>
            <person name="Robinson-Rechavi M."/>
            <person name="Echchiki A."/>
            <person name="Begum T."/>
            <person name="Montfort J."/>
            <person name="Schartl M."/>
            <person name="Bobe J."/>
            <person name="Guiguen Y."/>
        </authorList>
    </citation>
    <scope>NUCLEOTIDE SEQUENCE [LARGE SCALE GENOMIC DNA]</scope>
    <source>
        <strain evidence="7">M_S1</strain>
        <tissue evidence="7">Blood</tissue>
    </source>
</reference>
<keyword evidence="8" id="KW-1185">Reference proteome</keyword>
<name>A0A7J6AWL1_AMEME</name>